<name>A0A0C3J6H1_PISTI</name>
<protein>
    <submittedName>
        <fullName evidence="1">Uncharacterized protein</fullName>
    </submittedName>
</protein>
<organism evidence="1 2">
    <name type="scientific">Pisolithus tinctorius Marx 270</name>
    <dbReference type="NCBI Taxonomy" id="870435"/>
    <lineage>
        <taxon>Eukaryota</taxon>
        <taxon>Fungi</taxon>
        <taxon>Dikarya</taxon>
        <taxon>Basidiomycota</taxon>
        <taxon>Agaricomycotina</taxon>
        <taxon>Agaricomycetes</taxon>
        <taxon>Agaricomycetidae</taxon>
        <taxon>Boletales</taxon>
        <taxon>Sclerodermatineae</taxon>
        <taxon>Pisolithaceae</taxon>
        <taxon>Pisolithus</taxon>
    </lineage>
</organism>
<dbReference type="Proteomes" id="UP000054217">
    <property type="component" value="Unassembled WGS sequence"/>
</dbReference>
<evidence type="ECO:0000313" key="2">
    <source>
        <dbReference type="Proteomes" id="UP000054217"/>
    </source>
</evidence>
<proteinExistence type="predicted"/>
<gene>
    <name evidence="1" type="ORF">M404DRAFT_26094</name>
</gene>
<sequence length="155" mass="17380">MAEELAHQTSGLNIQDPFTSQTRVTPKMAAKFYKSLFGRDVGGRLKEIGLNKPFSYNGAHQDFSAWLSSVKLYLTTNDHIYYEDQSKITFTLSYMGNGSAHAFAEAYVNENTTALGDLKIFDGWDKFVTKLKETFQVGDTKATMLIYLSAIHQGD</sequence>
<dbReference type="InParanoid" id="A0A0C3J6H1"/>
<dbReference type="AlphaFoldDB" id="A0A0C3J6H1"/>
<reference evidence="2" key="2">
    <citation type="submission" date="2015-01" db="EMBL/GenBank/DDBJ databases">
        <title>Evolutionary Origins and Diversification of the Mycorrhizal Mutualists.</title>
        <authorList>
            <consortium name="DOE Joint Genome Institute"/>
            <consortium name="Mycorrhizal Genomics Consortium"/>
            <person name="Kohler A."/>
            <person name="Kuo A."/>
            <person name="Nagy L.G."/>
            <person name="Floudas D."/>
            <person name="Copeland A."/>
            <person name="Barry K.W."/>
            <person name="Cichocki N."/>
            <person name="Veneault-Fourrey C."/>
            <person name="LaButti K."/>
            <person name="Lindquist E.A."/>
            <person name="Lipzen A."/>
            <person name="Lundell T."/>
            <person name="Morin E."/>
            <person name="Murat C."/>
            <person name="Riley R."/>
            <person name="Ohm R."/>
            <person name="Sun H."/>
            <person name="Tunlid A."/>
            <person name="Henrissat B."/>
            <person name="Grigoriev I.V."/>
            <person name="Hibbett D.S."/>
            <person name="Martin F."/>
        </authorList>
    </citation>
    <scope>NUCLEOTIDE SEQUENCE [LARGE SCALE GENOMIC DNA]</scope>
    <source>
        <strain evidence="2">Marx 270</strain>
    </source>
</reference>
<keyword evidence="2" id="KW-1185">Reference proteome</keyword>
<reference evidence="1 2" key="1">
    <citation type="submission" date="2014-04" db="EMBL/GenBank/DDBJ databases">
        <authorList>
            <consortium name="DOE Joint Genome Institute"/>
            <person name="Kuo A."/>
            <person name="Kohler A."/>
            <person name="Costa M.D."/>
            <person name="Nagy L.G."/>
            <person name="Floudas D."/>
            <person name="Copeland A."/>
            <person name="Barry K.W."/>
            <person name="Cichocki N."/>
            <person name="Veneault-Fourrey C."/>
            <person name="LaButti K."/>
            <person name="Lindquist E.A."/>
            <person name="Lipzen A."/>
            <person name="Lundell T."/>
            <person name="Morin E."/>
            <person name="Murat C."/>
            <person name="Sun H."/>
            <person name="Tunlid A."/>
            <person name="Henrissat B."/>
            <person name="Grigoriev I.V."/>
            <person name="Hibbett D.S."/>
            <person name="Martin F."/>
            <person name="Nordberg H.P."/>
            <person name="Cantor M.N."/>
            <person name="Hua S.X."/>
        </authorList>
    </citation>
    <scope>NUCLEOTIDE SEQUENCE [LARGE SCALE GENOMIC DNA]</scope>
    <source>
        <strain evidence="1 2">Marx 270</strain>
    </source>
</reference>
<evidence type="ECO:0000313" key="1">
    <source>
        <dbReference type="EMBL" id="KIO04643.1"/>
    </source>
</evidence>
<dbReference type="EMBL" id="KN831970">
    <property type="protein sequence ID" value="KIO04643.1"/>
    <property type="molecule type" value="Genomic_DNA"/>
</dbReference>
<dbReference type="HOGENOM" id="CLU_000384_30_11_1"/>
<dbReference type="OrthoDB" id="2673277at2759"/>
<accession>A0A0C3J6H1</accession>